<reference evidence="1" key="1">
    <citation type="submission" date="2013-07" db="EMBL/GenBank/DDBJ databases">
        <title>The genome of Eucalyptus grandis.</title>
        <authorList>
            <person name="Schmutz J."/>
            <person name="Hayes R."/>
            <person name="Myburg A."/>
            <person name="Tuskan G."/>
            <person name="Grattapaglia D."/>
            <person name="Rokhsar D.S."/>
        </authorList>
    </citation>
    <scope>NUCLEOTIDE SEQUENCE</scope>
    <source>
        <tissue evidence="1">Leaf extractions</tissue>
    </source>
</reference>
<organism evidence="1">
    <name type="scientific">Eucalyptus grandis</name>
    <name type="common">Flooded gum</name>
    <dbReference type="NCBI Taxonomy" id="71139"/>
    <lineage>
        <taxon>Eukaryota</taxon>
        <taxon>Viridiplantae</taxon>
        <taxon>Streptophyta</taxon>
        <taxon>Embryophyta</taxon>
        <taxon>Tracheophyta</taxon>
        <taxon>Spermatophyta</taxon>
        <taxon>Magnoliopsida</taxon>
        <taxon>eudicotyledons</taxon>
        <taxon>Gunneridae</taxon>
        <taxon>Pentapetalae</taxon>
        <taxon>rosids</taxon>
        <taxon>malvids</taxon>
        <taxon>Myrtales</taxon>
        <taxon>Myrtaceae</taxon>
        <taxon>Myrtoideae</taxon>
        <taxon>Eucalypteae</taxon>
        <taxon>Eucalyptus</taxon>
    </lineage>
</organism>
<name>A0A059AKZ0_EUCGR</name>
<sequence>MEFLELLTLISNPLLESPIDVSTTKLPNDCHLLISCCPKLLGLKTIFEGSVQDFKQYKDEESLQAALTDPLMNWLAHSSEQQWMRVRGMMAQYEDKESLQATLTDPLMVWPAQSSEQERMRVQGMMAQYEDDESFEAALTDPLVVWLLQSSKQGWMHVQGMMAQYEVNSHQ</sequence>
<dbReference type="AlphaFoldDB" id="A0A059AKZ0"/>
<gene>
    <name evidence="1" type="ORF">EUGRSUZ_I00612</name>
</gene>
<evidence type="ECO:0000313" key="1">
    <source>
        <dbReference type="EMBL" id="KCW54667.1"/>
    </source>
</evidence>
<protein>
    <submittedName>
        <fullName evidence="1">Uncharacterized protein</fullName>
    </submittedName>
</protein>
<dbReference type="Gramene" id="KCW54667">
    <property type="protein sequence ID" value="KCW54667"/>
    <property type="gene ID" value="EUGRSUZ_I00612"/>
</dbReference>
<proteinExistence type="predicted"/>
<dbReference type="EMBL" id="KK198761">
    <property type="protein sequence ID" value="KCW54667.1"/>
    <property type="molecule type" value="Genomic_DNA"/>
</dbReference>
<accession>A0A059AKZ0</accession>
<dbReference type="InParanoid" id="A0A059AKZ0"/>